<keyword evidence="1" id="KW-0175">Coiled coil</keyword>
<evidence type="ECO:0000259" key="4">
    <source>
        <dbReference type="PROSITE" id="PS51511"/>
    </source>
</evidence>
<feature type="coiled-coil region" evidence="1">
    <location>
        <begin position="519"/>
        <end position="553"/>
    </location>
</feature>
<dbReference type="InterPro" id="IPR000008">
    <property type="entry name" value="C2_dom"/>
</dbReference>
<sequence>MKMEQPVPDEVTVIVHSAKGLQGKKPGRHKYSVIFGFGSKKYRTSIVKNPGGNPEWNEESIIKVNNTCDHIFLNVTEKEDILGQVLVPLSSLRDSKGRVVRTALQPHKKNAKPHGDLIYQCYISKFRTSSDIEDDVNKSNASNNWLKTNPFMTLARSPGYARKFFKKDRKSNVLSTFNKKISRSLHDIFNVGKGDLSDDEEPETQSRAFRLKAVSTFTLDCVGTEPEITYITPNKGSAAGGTRITVVGDYLGQDKNDIVTLSISNVDCMSTLEYESPRQIYCTTLPGPVGQGNFVIETMSGGVTVLTDGFLYEPIVRSKKAPAPTPPKTHMSQATDIPMTSSLRRNAASTPNLMAAQGLEPPSPEVRVKSQEKMLENKHMSVPSPTSTRLTNETTLPPKTAPRSATLNRTPEKKVSQEPKKAFTLGRTSDKTLSQAETVSPKKSPEKIHKTQLKEIKQNGTSSKEGSPKTENVEGRFKKNFLKHLRHTQETPPAIETIVIENGVSECEESSTEEDFWTEKAKLAELERLQEENRDLKQENADMKAYIDKLLAKVLIHCPDALSADGDLSPPK</sequence>
<evidence type="ECO:0008006" key="7">
    <source>
        <dbReference type="Google" id="ProtNLM"/>
    </source>
</evidence>
<evidence type="ECO:0000256" key="2">
    <source>
        <dbReference type="SAM" id="MobiDB-lite"/>
    </source>
</evidence>
<dbReference type="OrthoDB" id="26242at2759"/>
<dbReference type="SMART" id="SM00239">
    <property type="entry name" value="C2"/>
    <property type="match status" value="1"/>
</dbReference>
<evidence type="ECO:0000313" key="6">
    <source>
        <dbReference type="Proteomes" id="UP000597762"/>
    </source>
</evidence>
<feature type="region of interest" description="Disordered" evidence="2">
    <location>
        <begin position="375"/>
        <end position="473"/>
    </location>
</feature>
<feature type="domain" description="C2" evidence="3">
    <location>
        <begin position="1"/>
        <end position="114"/>
    </location>
</feature>
<dbReference type="AlphaFoldDB" id="A0A812DW54"/>
<feature type="compositionally biased region" description="Polar residues" evidence="2">
    <location>
        <begin position="383"/>
        <end position="409"/>
    </location>
</feature>
<feature type="domain" description="FIP-RBD" evidence="4">
    <location>
        <begin position="503"/>
        <end position="565"/>
    </location>
</feature>
<evidence type="ECO:0000259" key="3">
    <source>
        <dbReference type="PROSITE" id="PS50004"/>
    </source>
</evidence>
<dbReference type="SUPFAM" id="SSF49562">
    <property type="entry name" value="C2 domain (Calcium/lipid-binding domain, CaLB)"/>
    <property type="match status" value="1"/>
</dbReference>
<feature type="compositionally biased region" description="Basic and acidic residues" evidence="2">
    <location>
        <begin position="443"/>
        <end position="457"/>
    </location>
</feature>
<dbReference type="Pfam" id="PF01833">
    <property type="entry name" value="TIG"/>
    <property type="match status" value="1"/>
</dbReference>
<organism evidence="5 6">
    <name type="scientific">Acanthosepion pharaonis</name>
    <name type="common">Pharaoh cuttlefish</name>
    <name type="synonym">Sepia pharaonis</name>
    <dbReference type="NCBI Taxonomy" id="158019"/>
    <lineage>
        <taxon>Eukaryota</taxon>
        <taxon>Metazoa</taxon>
        <taxon>Spiralia</taxon>
        <taxon>Lophotrochozoa</taxon>
        <taxon>Mollusca</taxon>
        <taxon>Cephalopoda</taxon>
        <taxon>Coleoidea</taxon>
        <taxon>Decapodiformes</taxon>
        <taxon>Sepiida</taxon>
        <taxon>Sepiina</taxon>
        <taxon>Sepiidae</taxon>
        <taxon>Acanthosepion</taxon>
    </lineage>
</organism>
<dbReference type="PROSITE" id="PS50004">
    <property type="entry name" value="C2"/>
    <property type="match status" value="1"/>
</dbReference>
<dbReference type="InterPro" id="IPR002909">
    <property type="entry name" value="IPT_dom"/>
</dbReference>
<protein>
    <recommendedName>
        <fullName evidence="7">C2 domain-containing protein</fullName>
    </recommendedName>
</protein>
<dbReference type="SMART" id="SM00429">
    <property type="entry name" value="IPT"/>
    <property type="match status" value="1"/>
</dbReference>
<reference evidence="5" key="1">
    <citation type="submission" date="2021-01" db="EMBL/GenBank/DDBJ databases">
        <authorList>
            <person name="Li R."/>
            <person name="Bekaert M."/>
        </authorList>
    </citation>
    <scope>NUCLEOTIDE SEQUENCE</scope>
    <source>
        <strain evidence="5">Farmed</strain>
    </source>
</reference>
<dbReference type="SUPFAM" id="SSF81296">
    <property type="entry name" value="E set domains"/>
    <property type="match status" value="1"/>
</dbReference>
<proteinExistence type="predicted"/>
<keyword evidence="6" id="KW-1185">Reference proteome</keyword>
<dbReference type="PROSITE" id="PS51511">
    <property type="entry name" value="FIP_RBD"/>
    <property type="match status" value="1"/>
</dbReference>
<dbReference type="Gene3D" id="2.60.40.150">
    <property type="entry name" value="C2 domain"/>
    <property type="match status" value="1"/>
</dbReference>
<evidence type="ECO:0000256" key="1">
    <source>
        <dbReference type="SAM" id="Coils"/>
    </source>
</evidence>
<dbReference type="InterPro" id="IPR019018">
    <property type="entry name" value="Rab-bd_FIP-RBD"/>
</dbReference>
<dbReference type="InterPro" id="IPR014756">
    <property type="entry name" value="Ig_E-set"/>
</dbReference>
<evidence type="ECO:0000313" key="5">
    <source>
        <dbReference type="EMBL" id="CAE1308299.1"/>
    </source>
</evidence>
<feature type="compositionally biased region" description="Basic and acidic residues" evidence="2">
    <location>
        <begin position="410"/>
        <end position="421"/>
    </location>
</feature>
<dbReference type="Gene3D" id="2.60.40.10">
    <property type="entry name" value="Immunoglobulins"/>
    <property type="match status" value="1"/>
</dbReference>
<name>A0A812DW54_ACAPH</name>
<dbReference type="InterPro" id="IPR013783">
    <property type="entry name" value="Ig-like_fold"/>
</dbReference>
<dbReference type="CDD" id="cd00102">
    <property type="entry name" value="IPT"/>
    <property type="match status" value="1"/>
</dbReference>
<comment type="caution">
    <text evidence="5">The sequence shown here is derived from an EMBL/GenBank/DDBJ whole genome shotgun (WGS) entry which is preliminary data.</text>
</comment>
<accession>A0A812DW54</accession>
<dbReference type="Proteomes" id="UP000597762">
    <property type="component" value="Unassembled WGS sequence"/>
</dbReference>
<dbReference type="InterPro" id="IPR035892">
    <property type="entry name" value="C2_domain_sf"/>
</dbReference>
<dbReference type="Pfam" id="PF00168">
    <property type="entry name" value="C2"/>
    <property type="match status" value="1"/>
</dbReference>
<gene>
    <name evidence="5" type="ORF">SPHA_60195</name>
</gene>
<dbReference type="EMBL" id="CAHIKZ030004174">
    <property type="protein sequence ID" value="CAE1308299.1"/>
    <property type="molecule type" value="Genomic_DNA"/>
</dbReference>